<dbReference type="EMBL" id="JAACJM010000019">
    <property type="protein sequence ID" value="KAF5367379.1"/>
    <property type="molecule type" value="Genomic_DNA"/>
</dbReference>
<evidence type="ECO:0000256" key="1">
    <source>
        <dbReference type="SAM" id="MobiDB-lite"/>
    </source>
</evidence>
<feature type="compositionally biased region" description="Polar residues" evidence="1">
    <location>
        <begin position="179"/>
        <end position="188"/>
    </location>
</feature>
<reference evidence="2 3" key="1">
    <citation type="journal article" date="2020" name="ISME J.">
        <title>Uncovering the hidden diversity of litter-decomposition mechanisms in mushroom-forming fungi.</title>
        <authorList>
            <person name="Floudas D."/>
            <person name="Bentzer J."/>
            <person name="Ahren D."/>
            <person name="Johansson T."/>
            <person name="Persson P."/>
            <person name="Tunlid A."/>
        </authorList>
    </citation>
    <scope>NUCLEOTIDE SEQUENCE [LARGE SCALE GENOMIC DNA]</scope>
    <source>
        <strain evidence="2 3">CBS 291.85</strain>
    </source>
</reference>
<comment type="caution">
    <text evidence="2">The sequence shown here is derived from an EMBL/GenBank/DDBJ whole genome shotgun (WGS) entry which is preliminary data.</text>
</comment>
<keyword evidence="3" id="KW-1185">Reference proteome</keyword>
<dbReference type="AlphaFoldDB" id="A0A8H5GMA0"/>
<protein>
    <submittedName>
        <fullName evidence="2">Uncharacterized protein</fullName>
    </submittedName>
</protein>
<proteinExistence type="predicted"/>
<organism evidence="2 3">
    <name type="scientific">Tetrapyrgos nigripes</name>
    <dbReference type="NCBI Taxonomy" id="182062"/>
    <lineage>
        <taxon>Eukaryota</taxon>
        <taxon>Fungi</taxon>
        <taxon>Dikarya</taxon>
        <taxon>Basidiomycota</taxon>
        <taxon>Agaricomycotina</taxon>
        <taxon>Agaricomycetes</taxon>
        <taxon>Agaricomycetidae</taxon>
        <taxon>Agaricales</taxon>
        <taxon>Marasmiineae</taxon>
        <taxon>Marasmiaceae</taxon>
        <taxon>Tetrapyrgos</taxon>
    </lineage>
</organism>
<gene>
    <name evidence="2" type="ORF">D9758_003691</name>
</gene>
<dbReference type="OrthoDB" id="3223825at2759"/>
<name>A0A8H5GMA0_9AGAR</name>
<accession>A0A8H5GMA0</accession>
<feature type="region of interest" description="Disordered" evidence="1">
    <location>
        <begin position="158"/>
        <end position="189"/>
    </location>
</feature>
<feature type="compositionally biased region" description="Low complexity" evidence="1">
    <location>
        <begin position="160"/>
        <end position="178"/>
    </location>
</feature>
<evidence type="ECO:0000313" key="2">
    <source>
        <dbReference type="EMBL" id="KAF5367379.1"/>
    </source>
</evidence>
<sequence>MLELSTDSSNEQTPPDDLFLERFEAFMAKSLAEIRAFSEREAMSFEKTRRRVAQWHSKYLFQPPDSSSVDPPASEPSEDTRVHEIRGVLVKTSQILEDLWETAGVESFLLAVDLRDSSNEGFLGGSVAGREFWRGLRNGGEHGARIFKQHCLKNKDVSSAEEVGSTSSSGDISTSVSVPTTPRQSAKSVKQELYENVRNALRLACGIRNAEMKWTNPERLQSYGVHLLGWPNDIPLQNPSSLKTSQNKRLLDLLENGIMKFVKITTSNDNEPAAPIQNSSAKVDDDSDTFLTWIHFDGGSLASL</sequence>
<evidence type="ECO:0000313" key="3">
    <source>
        <dbReference type="Proteomes" id="UP000559256"/>
    </source>
</evidence>
<dbReference type="Proteomes" id="UP000559256">
    <property type="component" value="Unassembled WGS sequence"/>
</dbReference>